<gene>
    <name evidence="1" type="ORF">ACFQ5N_08310</name>
</gene>
<evidence type="ECO:0000313" key="1">
    <source>
        <dbReference type="EMBL" id="MFD1293834.1"/>
    </source>
</evidence>
<name>A0ABW3WN37_9FLAO</name>
<evidence type="ECO:0000313" key="2">
    <source>
        <dbReference type="Proteomes" id="UP001597241"/>
    </source>
</evidence>
<comment type="caution">
    <text evidence="1">The sequence shown here is derived from an EMBL/GenBank/DDBJ whole genome shotgun (WGS) entry which is preliminary data.</text>
</comment>
<dbReference type="Proteomes" id="UP001597241">
    <property type="component" value="Unassembled WGS sequence"/>
</dbReference>
<keyword evidence="2" id="KW-1185">Reference proteome</keyword>
<dbReference type="RefSeq" id="WP_386809038.1">
    <property type="nucleotide sequence ID" value="NZ_JBHTMV010000004.1"/>
</dbReference>
<dbReference type="EMBL" id="JBHTMV010000004">
    <property type="protein sequence ID" value="MFD1293834.1"/>
    <property type="molecule type" value="Genomic_DNA"/>
</dbReference>
<evidence type="ECO:0008006" key="3">
    <source>
        <dbReference type="Google" id="ProtNLM"/>
    </source>
</evidence>
<accession>A0ABW3WN37</accession>
<organism evidence="1 2">
    <name type="scientific">Lutibacter holmesii</name>
    <dbReference type="NCBI Taxonomy" id="1137985"/>
    <lineage>
        <taxon>Bacteria</taxon>
        <taxon>Pseudomonadati</taxon>
        <taxon>Bacteroidota</taxon>
        <taxon>Flavobacteriia</taxon>
        <taxon>Flavobacteriales</taxon>
        <taxon>Flavobacteriaceae</taxon>
        <taxon>Lutibacter</taxon>
    </lineage>
</organism>
<proteinExistence type="predicted"/>
<sequence>MKKLIIILLITAFQTSFSQNENKSEFEIIGKWKSEDHSGFGYFTFKKDGSTIIETEDRILGGENFEQNGMKFSLEYKIVSEKKPIELDLTFTELKSGRKLVWPCIIKFNNKNEILLARGTDGKRPNNFITSDYAIFKRIE</sequence>
<reference evidence="2" key="1">
    <citation type="journal article" date="2019" name="Int. J. Syst. Evol. Microbiol.">
        <title>The Global Catalogue of Microorganisms (GCM) 10K type strain sequencing project: providing services to taxonomists for standard genome sequencing and annotation.</title>
        <authorList>
            <consortium name="The Broad Institute Genomics Platform"/>
            <consortium name="The Broad Institute Genome Sequencing Center for Infectious Disease"/>
            <person name="Wu L."/>
            <person name="Ma J."/>
        </authorList>
    </citation>
    <scope>NUCLEOTIDE SEQUENCE [LARGE SCALE GENOMIC DNA]</scope>
    <source>
        <strain evidence="2">CCUG 62221</strain>
    </source>
</reference>
<protein>
    <recommendedName>
        <fullName evidence="3">DUF4488 domain-containing protein</fullName>
    </recommendedName>
</protein>